<accession>B8FD83</accession>
<proteinExistence type="predicted"/>
<dbReference type="EMBL" id="CP001322">
    <property type="protein sequence ID" value="ACL06514.1"/>
    <property type="molecule type" value="Genomic_DNA"/>
</dbReference>
<organism evidence="1 2">
    <name type="scientific">Desulfatibacillum aliphaticivorans</name>
    <dbReference type="NCBI Taxonomy" id="218208"/>
    <lineage>
        <taxon>Bacteria</taxon>
        <taxon>Pseudomonadati</taxon>
        <taxon>Thermodesulfobacteriota</taxon>
        <taxon>Desulfobacteria</taxon>
        <taxon>Desulfobacterales</taxon>
        <taxon>Desulfatibacillaceae</taxon>
        <taxon>Desulfatibacillum</taxon>
    </lineage>
</organism>
<reference evidence="1 2" key="1">
    <citation type="journal article" date="2012" name="Environ. Microbiol.">
        <title>The genome sequence of Desulfatibacillum alkenivorans AK-01: a blueprint for anaerobic alkane oxidation.</title>
        <authorList>
            <person name="Callaghan A.V."/>
            <person name="Morris B.E."/>
            <person name="Pereira I.A."/>
            <person name="McInerney M.J."/>
            <person name="Austin R.N."/>
            <person name="Groves J.T."/>
            <person name="Kukor J.J."/>
            <person name="Suflita J.M."/>
            <person name="Young L.Y."/>
            <person name="Zylstra G.J."/>
            <person name="Wawrik B."/>
        </authorList>
    </citation>
    <scope>NUCLEOTIDE SEQUENCE [LARGE SCALE GENOMIC DNA]</scope>
    <source>
        <strain evidence="1 2">AK-01</strain>
    </source>
</reference>
<keyword evidence="2" id="KW-1185">Reference proteome</keyword>
<dbReference type="AlphaFoldDB" id="B8FD83"/>
<dbReference type="HOGENOM" id="CLU_3232589_0_0_7"/>
<protein>
    <submittedName>
        <fullName evidence="1">Uncharacterized protein</fullName>
    </submittedName>
</protein>
<sequence length="43" mass="4560">MAGADTVHLMDGHKVFHPMFLQALLAPEIASLLSADAKILASK</sequence>
<evidence type="ECO:0000313" key="1">
    <source>
        <dbReference type="EMBL" id="ACL06514.1"/>
    </source>
</evidence>
<evidence type="ECO:0000313" key="2">
    <source>
        <dbReference type="Proteomes" id="UP000000739"/>
    </source>
</evidence>
<name>B8FD83_DESAL</name>
<dbReference type="KEGG" id="dal:Dalk_4837"/>
<dbReference type="Proteomes" id="UP000000739">
    <property type="component" value="Chromosome"/>
</dbReference>
<gene>
    <name evidence="1" type="ordered locus">Dalk_4837</name>
</gene>